<dbReference type="PANTHER" id="PTHR43226:SF4">
    <property type="entry name" value="XAA-PRO AMINOPEPTIDASE 3"/>
    <property type="match status" value="1"/>
</dbReference>
<keyword evidence="3" id="KW-0479">Metal-binding</keyword>
<dbReference type="Pfam" id="PF00557">
    <property type="entry name" value="Peptidase_M24"/>
    <property type="match status" value="1"/>
</dbReference>
<dbReference type="SUPFAM" id="SSF55920">
    <property type="entry name" value="Creatinase/aminopeptidase"/>
    <property type="match status" value="1"/>
</dbReference>
<evidence type="ECO:0000259" key="6">
    <source>
        <dbReference type="SMART" id="SM01011"/>
    </source>
</evidence>
<evidence type="ECO:0000256" key="2">
    <source>
        <dbReference type="ARBA" id="ARBA00008766"/>
    </source>
</evidence>
<evidence type="ECO:0000256" key="4">
    <source>
        <dbReference type="ARBA" id="ARBA00022801"/>
    </source>
</evidence>
<dbReference type="Proteomes" id="UP000239649">
    <property type="component" value="Unassembled WGS sequence"/>
</dbReference>
<sequence>MSATHPELLQPGELAPGLKASEFAARRNALAALLPPGGVAVLGAAPLVYMAGVIPYPYRQSADFLYLTGITQPAALAVLDSSARFTLFVPDHDAWREQWDGAGLGSQAATDVFGADDTALMSQMPAKLSEVLSGATTVFYDSEHAPAGCTVRQLAPYQQAQQQRRVEPLRPLLHKLRWRKSAGELGLMRRSAQLAAEAMTECIRMSRPGVNEHQLAAAFEYRCKAGGAQRMAYPPVVAGGPDACTIHYSRNDKPVRGDQMVLLDGGCEYHGYCSDVTRTWPTGGRYSGAQRAVYNAVLHVHQSCLEACRPGATLRQLHHLSVRLLAEAIAQLGLLPGRSAAEIMQGSYRRFYPHSVGHWLGLDTHDSSSMSHDRPLEPGVVLTIEPGLYIPDDPSMFGPLAGVGVRIEDDVAITAEGHDVLSKGVPVEVAQVEELVGAAAM</sequence>
<keyword evidence="8" id="KW-1185">Reference proteome</keyword>
<organism evidence="7 8">
    <name type="scientific">Micractinium conductrix</name>
    <dbReference type="NCBI Taxonomy" id="554055"/>
    <lineage>
        <taxon>Eukaryota</taxon>
        <taxon>Viridiplantae</taxon>
        <taxon>Chlorophyta</taxon>
        <taxon>core chlorophytes</taxon>
        <taxon>Trebouxiophyceae</taxon>
        <taxon>Chlorellales</taxon>
        <taxon>Chlorellaceae</taxon>
        <taxon>Chlorella clade</taxon>
        <taxon>Micractinium</taxon>
    </lineage>
</organism>
<accession>A0A2P6VPR3</accession>
<reference evidence="7 8" key="1">
    <citation type="journal article" date="2018" name="Plant J.">
        <title>Genome sequences of Chlorella sorokiniana UTEX 1602 and Micractinium conductrix SAG 241.80: implications to maltose excretion by a green alga.</title>
        <authorList>
            <person name="Arriola M.B."/>
            <person name="Velmurugan N."/>
            <person name="Zhang Y."/>
            <person name="Plunkett M.H."/>
            <person name="Hondzo H."/>
            <person name="Barney B.M."/>
        </authorList>
    </citation>
    <scope>NUCLEOTIDE SEQUENCE [LARGE SCALE GENOMIC DNA]</scope>
    <source>
        <strain evidence="7 8">SAG 241.80</strain>
    </source>
</reference>
<evidence type="ECO:0000313" key="7">
    <source>
        <dbReference type="EMBL" id="PSC76094.1"/>
    </source>
</evidence>
<dbReference type="EMBL" id="LHPF02000001">
    <property type="protein sequence ID" value="PSC76094.1"/>
    <property type="molecule type" value="Genomic_DNA"/>
</dbReference>
<dbReference type="CDD" id="cd01087">
    <property type="entry name" value="Prolidase"/>
    <property type="match status" value="1"/>
</dbReference>
<keyword evidence="7" id="KW-0031">Aminopeptidase</keyword>
<dbReference type="PANTHER" id="PTHR43226">
    <property type="entry name" value="XAA-PRO AMINOPEPTIDASE 3"/>
    <property type="match status" value="1"/>
</dbReference>
<keyword evidence="7" id="KW-0645">Protease</keyword>
<dbReference type="GO" id="GO:0005739">
    <property type="term" value="C:mitochondrion"/>
    <property type="evidence" value="ECO:0007669"/>
    <property type="project" value="TreeGrafter"/>
</dbReference>
<evidence type="ECO:0000313" key="8">
    <source>
        <dbReference type="Proteomes" id="UP000239649"/>
    </source>
</evidence>
<evidence type="ECO:0000256" key="1">
    <source>
        <dbReference type="ARBA" id="ARBA00001936"/>
    </source>
</evidence>
<dbReference type="InterPro" id="IPR000994">
    <property type="entry name" value="Pept_M24"/>
</dbReference>
<dbReference type="InterPro" id="IPR029149">
    <property type="entry name" value="Creatin/AminoP/Spt16_N"/>
</dbReference>
<dbReference type="InterPro" id="IPR007865">
    <property type="entry name" value="Aminopep_P_N"/>
</dbReference>
<proteinExistence type="inferred from homology"/>
<dbReference type="Pfam" id="PF05195">
    <property type="entry name" value="AMP_N"/>
    <property type="match status" value="1"/>
</dbReference>
<dbReference type="AlphaFoldDB" id="A0A2P6VPR3"/>
<dbReference type="SMART" id="SM01011">
    <property type="entry name" value="AMP_N"/>
    <property type="match status" value="1"/>
</dbReference>
<dbReference type="STRING" id="554055.A0A2P6VPR3"/>
<dbReference type="OrthoDB" id="4215474at2759"/>
<dbReference type="InterPro" id="IPR052433">
    <property type="entry name" value="X-Pro_dipept-like"/>
</dbReference>
<evidence type="ECO:0000256" key="5">
    <source>
        <dbReference type="ARBA" id="ARBA00023211"/>
    </source>
</evidence>
<comment type="caution">
    <text evidence="7">The sequence shown here is derived from an EMBL/GenBank/DDBJ whole genome shotgun (WGS) entry which is preliminary data.</text>
</comment>
<keyword evidence="5" id="KW-0464">Manganese</keyword>
<protein>
    <submittedName>
        <fullName evidence="7">Xaa-Pro aminopeptidase 3 isoform X1</fullName>
    </submittedName>
</protein>
<dbReference type="SUPFAM" id="SSF53092">
    <property type="entry name" value="Creatinase/prolidase N-terminal domain"/>
    <property type="match status" value="1"/>
</dbReference>
<feature type="domain" description="Aminopeptidase P N-terminal" evidence="6">
    <location>
        <begin position="18"/>
        <end position="148"/>
    </location>
</feature>
<dbReference type="Gene3D" id="3.40.350.10">
    <property type="entry name" value="Creatinase/prolidase N-terminal domain"/>
    <property type="match status" value="1"/>
</dbReference>
<evidence type="ECO:0000256" key="3">
    <source>
        <dbReference type="ARBA" id="ARBA00022723"/>
    </source>
</evidence>
<dbReference type="GO" id="GO:0030145">
    <property type="term" value="F:manganese ion binding"/>
    <property type="evidence" value="ECO:0007669"/>
    <property type="project" value="InterPro"/>
</dbReference>
<dbReference type="GO" id="GO:0006508">
    <property type="term" value="P:proteolysis"/>
    <property type="evidence" value="ECO:0007669"/>
    <property type="project" value="TreeGrafter"/>
</dbReference>
<keyword evidence="4" id="KW-0378">Hydrolase</keyword>
<dbReference type="InterPro" id="IPR036005">
    <property type="entry name" value="Creatinase/aminopeptidase-like"/>
</dbReference>
<dbReference type="Gene3D" id="3.90.230.10">
    <property type="entry name" value="Creatinase/methionine aminopeptidase superfamily"/>
    <property type="match status" value="1"/>
</dbReference>
<name>A0A2P6VPR3_9CHLO</name>
<gene>
    <name evidence="7" type="primary">g805</name>
    <name evidence="7" type="ORF">C2E20_0805</name>
</gene>
<comment type="cofactor">
    <cofactor evidence="1">
        <name>Mn(2+)</name>
        <dbReference type="ChEBI" id="CHEBI:29035"/>
    </cofactor>
</comment>
<dbReference type="GO" id="GO:0070006">
    <property type="term" value="F:metalloaminopeptidase activity"/>
    <property type="evidence" value="ECO:0007669"/>
    <property type="project" value="InterPro"/>
</dbReference>
<comment type="similarity">
    <text evidence="2">Belongs to the peptidase M24B family.</text>
</comment>